<dbReference type="Pfam" id="PF18862">
    <property type="entry name" value="ApeA_NTD1"/>
    <property type="match status" value="1"/>
</dbReference>
<gene>
    <name evidence="4" type="ORF">UU7_16347</name>
</gene>
<protein>
    <submittedName>
        <fullName evidence="4">Uncharacterized protein</fullName>
    </submittedName>
</protein>
<dbReference type="OrthoDB" id="8043414at2"/>
<dbReference type="InterPro" id="IPR041223">
    <property type="entry name" value="ApeA_NTD"/>
</dbReference>
<dbReference type="InterPro" id="IPR041229">
    <property type="entry name" value="HEPN_Apea"/>
</dbReference>
<feature type="region of interest" description="Disordered" evidence="1">
    <location>
        <begin position="258"/>
        <end position="283"/>
    </location>
</feature>
<keyword evidence="5" id="KW-1185">Reference proteome</keyword>
<dbReference type="EMBL" id="AJXT01000057">
    <property type="protein sequence ID" value="EIL89824.1"/>
    <property type="molecule type" value="Genomic_DNA"/>
</dbReference>
<reference evidence="4 5" key="1">
    <citation type="journal article" date="2012" name="J. Bacteriol.">
        <title>Genome sequences for six rhodanobacter strains, isolated from soils and the terrestrial subsurface, with variable denitrification capabilities.</title>
        <authorList>
            <person name="Kostka J.E."/>
            <person name="Green S.J."/>
            <person name="Rishishwar L."/>
            <person name="Prakash O."/>
            <person name="Katz L.S."/>
            <person name="Marino-Ramirez L."/>
            <person name="Jordan I.K."/>
            <person name="Munk C."/>
            <person name="Ivanova N."/>
            <person name="Mikhailova N."/>
            <person name="Watson D.B."/>
            <person name="Brown S.D."/>
            <person name="Palumbo A.V."/>
            <person name="Brooks S.C."/>
        </authorList>
    </citation>
    <scope>NUCLEOTIDE SEQUENCE [LARGE SCALE GENOMIC DNA]</scope>
    <source>
        <strain evidence="4 5">B39</strain>
    </source>
</reference>
<dbReference type="PATRIC" id="fig|1163407.3.peg.3285"/>
<dbReference type="RefSeq" id="WP_007810280.1">
    <property type="nucleotide sequence ID" value="NZ_AJXT01000057.1"/>
</dbReference>
<dbReference type="Proteomes" id="UP000003226">
    <property type="component" value="Unassembled WGS sequence"/>
</dbReference>
<feature type="domain" description="Apea-like HEPN" evidence="2">
    <location>
        <begin position="355"/>
        <end position="464"/>
    </location>
</feature>
<sequence>MAKVNNRDMRFHGTFQLPSDISSFGELVVDGRRTLLNLSSQSELPLLRSVGNILGVTLDGKRITCIDCVGSSQGRSTMGHVVTSHYAHVFPHYVVIGDEHVDTKSARIQRISFTVDDIASLFYDFDAFGFVIDASKVIDSVLEQQSRIRQIKAGEWPEVAYFTGRFTVAELDSAIGKIAVRHRPTSNMGGPDGFYMKNTMYVSIEPDHPVSFESAMDRVACVSHFLSMVAGRVQGATDIQISLAGYADDRRRNPLRVHWSYAPKTPNSSDSERKPHPGDVPLDPIQRRDEFISVITYWIERDSGRRTARVRYLSCLQKGNSYGVDRLVAAANMFDVLPPEATPAPVPLPDDLSEARSTILSTLKKLPQSQDRDSAISAIARMGKPSLPKKVAHRTRIVTEQVDSAFPDLDYVIRIALSCRNYFVHGGGPKAFDFKAAEPFVPFLTDALEFVFSASDLIEAGWDASRWNQEPHGTGHNFARFRWGYKETVAQLKQAMAT</sequence>
<accession>I4VRI3</accession>
<dbReference type="eggNOG" id="ENOG502ZBP1">
    <property type="taxonomic scope" value="Bacteria"/>
</dbReference>
<evidence type="ECO:0000259" key="3">
    <source>
        <dbReference type="Pfam" id="PF18862"/>
    </source>
</evidence>
<dbReference type="AlphaFoldDB" id="I4VRI3"/>
<proteinExistence type="predicted"/>
<name>I4VRI3_9GAMM</name>
<evidence type="ECO:0000313" key="5">
    <source>
        <dbReference type="Proteomes" id="UP000003226"/>
    </source>
</evidence>
<feature type="domain" description="ApeA N-terminal" evidence="3">
    <location>
        <begin position="11"/>
        <end position="298"/>
    </location>
</feature>
<evidence type="ECO:0000256" key="1">
    <source>
        <dbReference type="SAM" id="MobiDB-lite"/>
    </source>
</evidence>
<comment type="caution">
    <text evidence="4">The sequence shown here is derived from an EMBL/GenBank/DDBJ whole genome shotgun (WGS) entry which is preliminary data.</text>
</comment>
<dbReference type="Pfam" id="PF18739">
    <property type="entry name" value="HEPN_Apea"/>
    <property type="match status" value="1"/>
</dbReference>
<evidence type="ECO:0000313" key="4">
    <source>
        <dbReference type="EMBL" id="EIL89824.1"/>
    </source>
</evidence>
<evidence type="ECO:0000259" key="2">
    <source>
        <dbReference type="Pfam" id="PF18739"/>
    </source>
</evidence>
<organism evidence="4 5">
    <name type="scientific">Rhodanobacter spathiphylli B39</name>
    <dbReference type="NCBI Taxonomy" id="1163407"/>
    <lineage>
        <taxon>Bacteria</taxon>
        <taxon>Pseudomonadati</taxon>
        <taxon>Pseudomonadota</taxon>
        <taxon>Gammaproteobacteria</taxon>
        <taxon>Lysobacterales</taxon>
        <taxon>Rhodanobacteraceae</taxon>
        <taxon>Rhodanobacter</taxon>
    </lineage>
</organism>